<keyword evidence="3" id="KW-0862">Zinc</keyword>
<reference evidence="7 8" key="1">
    <citation type="submission" date="2024-05" db="EMBL/GenBank/DDBJ databases">
        <title>Genome Sequence and Characterization of the New Strain Purple Sulfur Bacterium of Genus Thioalkalicoccus.</title>
        <authorList>
            <person name="Bryantseva I.A."/>
            <person name="Kyndt J.A."/>
            <person name="Imhoff J.F."/>
        </authorList>
    </citation>
    <scope>NUCLEOTIDE SEQUENCE [LARGE SCALE GENOMIC DNA]</scope>
    <source>
        <strain evidence="7 8">Um2</strain>
    </source>
</reference>
<dbReference type="InterPro" id="IPR015886">
    <property type="entry name" value="H2TH_FPG"/>
</dbReference>
<comment type="catalytic activity">
    <reaction evidence="4">
        <text>2'-deoxyribonucleotide-(2'-deoxyribose 5'-phosphate)-2'-deoxyribonucleotide-DNA = a 3'-end 2'-deoxyribonucleotide-(2,3-dehydro-2,3-deoxyribose 5'-phosphate)-DNA + a 5'-end 5'-phospho-2'-deoxyribonucleoside-DNA + H(+)</text>
        <dbReference type="Rhea" id="RHEA:66592"/>
        <dbReference type="Rhea" id="RHEA-COMP:13180"/>
        <dbReference type="Rhea" id="RHEA-COMP:16897"/>
        <dbReference type="Rhea" id="RHEA-COMP:17067"/>
        <dbReference type="ChEBI" id="CHEBI:15378"/>
        <dbReference type="ChEBI" id="CHEBI:136412"/>
        <dbReference type="ChEBI" id="CHEBI:157695"/>
        <dbReference type="ChEBI" id="CHEBI:167181"/>
        <dbReference type="EC" id="4.2.99.18"/>
    </reaction>
</comment>
<keyword evidence="1" id="KW-0479">Metal-binding</keyword>
<evidence type="ECO:0000313" key="8">
    <source>
        <dbReference type="Proteomes" id="UP001564408"/>
    </source>
</evidence>
<dbReference type="PANTHER" id="PTHR42697">
    <property type="entry name" value="ENDONUCLEASE 8"/>
    <property type="match status" value="1"/>
</dbReference>
<dbReference type="SMART" id="SM01232">
    <property type="entry name" value="H2TH"/>
    <property type="match status" value="1"/>
</dbReference>
<evidence type="ECO:0000256" key="4">
    <source>
        <dbReference type="ARBA" id="ARBA00044632"/>
    </source>
</evidence>
<dbReference type="InterPro" id="IPR010663">
    <property type="entry name" value="Znf_FPG/IleRS"/>
</dbReference>
<sequence>MLLDQRIAAGIGNVYKAEILFLERRHPLTPVEGLDDEALAALYQRAGRLLRANLGGGRRITRPADRGSRLWVYRRRGHPCLVCATPIAYARLGTDQRGTYWCPRCQPA</sequence>
<dbReference type="PROSITE" id="PS51066">
    <property type="entry name" value="ZF_FPG_2"/>
    <property type="match status" value="1"/>
</dbReference>
<dbReference type="Pfam" id="PF06831">
    <property type="entry name" value="H2TH"/>
    <property type="match status" value="1"/>
</dbReference>
<comment type="caution">
    <text evidence="7">The sequence shown here is derived from an EMBL/GenBank/DDBJ whole genome shotgun (WGS) entry which is preliminary data.</text>
</comment>
<dbReference type="SUPFAM" id="SSF57716">
    <property type="entry name" value="Glucocorticoid receptor-like (DNA-binding domain)"/>
    <property type="match status" value="1"/>
</dbReference>
<dbReference type="Proteomes" id="UP001564408">
    <property type="component" value="Unassembled WGS sequence"/>
</dbReference>
<protein>
    <submittedName>
        <fullName evidence="7">Zinc finger domain-containing protein</fullName>
    </submittedName>
</protein>
<evidence type="ECO:0000313" key="7">
    <source>
        <dbReference type="EMBL" id="MEY6432206.1"/>
    </source>
</evidence>
<proteinExistence type="predicted"/>
<dbReference type="InterPro" id="IPR010979">
    <property type="entry name" value="Ribosomal_uS13-like_H2TH"/>
</dbReference>
<evidence type="ECO:0000256" key="1">
    <source>
        <dbReference type="ARBA" id="ARBA00022723"/>
    </source>
</evidence>
<evidence type="ECO:0000259" key="6">
    <source>
        <dbReference type="PROSITE" id="PS51066"/>
    </source>
</evidence>
<dbReference type="SUPFAM" id="SSF46946">
    <property type="entry name" value="S13-like H2TH domain"/>
    <property type="match status" value="1"/>
</dbReference>
<evidence type="ECO:0000256" key="5">
    <source>
        <dbReference type="PROSITE-ProRule" id="PRU00391"/>
    </source>
</evidence>
<dbReference type="Pfam" id="PF06827">
    <property type="entry name" value="zf-FPG_IleRS"/>
    <property type="match status" value="1"/>
</dbReference>
<dbReference type="Gene3D" id="1.10.8.50">
    <property type="match status" value="1"/>
</dbReference>
<feature type="domain" description="FPG-type" evidence="6">
    <location>
        <begin position="71"/>
        <end position="107"/>
    </location>
</feature>
<dbReference type="PROSITE" id="PS01242">
    <property type="entry name" value="ZF_FPG_1"/>
    <property type="match status" value="1"/>
</dbReference>
<dbReference type="PANTHER" id="PTHR42697:SF1">
    <property type="entry name" value="ENDONUCLEASE 8"/>
    <property type="match status" value="1"/>
</dbReference>
<gene>
    <name evidence="7" type="ORF">ABC977_07250</name>
</gene>
<dbReference type="InterPro" id="IPR015887">
    <property type="entry name" value="DNA_glyclase_Znf_dom_DNA_BS"/>
</dbReference>
<evidence type="ECO:0000256" key="2">
    <source>
        <dbReference type="ARBA" id="ARBA00022771"/>
    </source>
</evidence>
<organism evidence="7 8">
    <name type="scientific">Thioalkalicoccus limnaeus</name>
    <dbReference type="NCBI Taxonomy" id="120681"/>
    <lineage>
        <taxon>Bacteria</taxon>
        <taxon>Pseudomonadati</taxon>
        <taxon>Pseudomonadota</taxon>
        <taxon>Gammaproteobacteria</taxon>
        <taxon>Chromatiales</taxon>
        <taxon>Chromatiaceae</taxon>
        <taxon>Thioalkalicoccus</taxon>
    </lineage>
</organism>
<dbReference type="EMBL" id="JBDKXB010000006">
    <property type="protein sequence ID" value="MEY6432206.1"/>
    <property type="molecule type" value="Genomic_DNA"/>
</dbReference>
<name>A0ABV4BCH5_9GAMM</name>
<evidence type="ECO:0000256" key="3">
    <source>
        <dbReference type="ARBA" id="ARBA00022833"/>
    </source>
</evidence>
<dbReference type="InterPro" id="IPR000214">
    <property type="entry name" value="Znf_DNA_glyclase/AP_lyase"/>
</dbReference>
<keyword evidence="2 5" id="KW-0863">Zinc-finger</keyword>
<accession>A0ABV4BCH5</accession>
<keyword evidence="8" id="KW-1185">Reference proteome</keyword>